<organism evidence="3 4">
    <name type="scientific">Photobacterium damselae subsp. damselae</name>
    <name type="common">Listonella damsela</name>
    <dbReference type="NCBI Taxonomy" id="85581"/>
    <lineage>
        <taxon>Bacteria</taxon>
        <taxon>Pseudomonadati</taxon>
        <taxon>Pseudomonadota</taxon>
        <taxon>Gammaproteobacteria</taxon>
        <taxon>Vibrionales</taxon>
        <taxon>Vibrionaceae</taxon>
        <taxon>Photobacterium</taxon>
    </lineage>
</organism>
<keyword evidence="1" id="KW-0489">Methyltransferase</keyword>
<dbReference type="EMBL" id="VZUQ01000090">
    <property type="protein sequence ID" value="KAB1175333.1"/>
    <property type="molecule type" value="Genomic_DNA"/>
</dbReference>
<comment type="caution">
    <text evidence="3">The sequence shown here is derived from an EMBL/GenBank/DDBJ whole genome shotgun (WGS) entry which is preliminary data.</text>
</comment>
<dbReference type="PROSITE" id="PS51686">
    <property type="entry name" value="SAM_MT_RSMB_NOP"/>
    <property type="match status" value="1"/>
</dbReference>
<feature type="domain" description="SAM-dependent MTase RsmB/NOP-type" evidence="2">
    <location>
        <begin position="1"/>
        <end position="19"/>
    </location>
</feature>
<dbReference type="AlphaFoldDB" id="A0AAD3WSR0"/>
<keyword evidence="1" id="KW-0808">Transferase</keyword>
<dbReference type="GO" id="GO:0003723">
    <property type="term" value="F:RNA binding"/>
    <property type="evidence" value="ECO:0007669"/>
    <property type="project" value="UniProtKB-UniRule"/>
</dbReference>
<comment type="similarity">
    <text evidence="1">Belongs to the class I-like SAM-binding methyltransferase superfamily. RsmB/NOP family.</text>
</comment>
<keyword evidence="1" id="KW-0694">RNA-binding</keyword>
<name>A0AAD3WSR0_PHODD</name>
<gene>
    <name evidence="3" type="ORF">F6450_18965</name>
</gene>
<dbReference type="Proteomes" id="UP000480943">
    <property type="component" value="Unassembled WGS sequence"/>
</dbReference>
<accession>A0AAD3WSR0</accession>
<evidence type="ECO:0000259" key="2">
    <source>
        <dbReference type="PROSITE" id="PS51686"/>
    </source>
</evidence>
<dbReference type="GO" id="GO:0008168">
    <property type="term" value="F:methyltransferase activity"/>
    <property type="evidence" value="ECO:0007669"/>
    <property type="project" value="UniProtKB-KW"/>
</dbReference>
<evidence type="ECO:0000313" key="3">
    <source>
        <dbReference type="EMBL" id="KAB1175333.1"/>
    </source>
</evidence>
<sequence>MRFIFKMPCNGFGIVLVTP</sequence>
<dbReference type="InterPro" id="IPR001678">
    <property type="entry name" value="MeTrfase_RsmB-F_NOP2_dom"/>
</dbReference>
<evidence type="ECO:0000256" key="1">
    <source>
        <dbReference type="PROSITE-ProRule" id="PRU01023"/>
    </source>
</evidence>
<comment type="caution">
    <text evidence="1">Lacks conserved residue(s) required for the propagation of feature annotation.</text>
</comment>
<proteinExistence type="inferred from homology"/>
<reference evidence="3 4" key="1">
    <citation type="submission" date="2019-09" db="EMBL/GenBank/DDBJ databases">
        <title>Photobacterium damselae subsp. damselae CDC-2227-81, a human clinical isolate.</title>
        <authorList>
            <person name="Osorio C.R."/>
        </authorList>
    </citation>
    <scope>NUCLEOTIDE SEQUENCE [LARGE SCALE GENOMIC DNA]</scope>
    <source>
        <strain evidence="3 4">CDC-2227-81</strain>
    </source>
</reference>
<protein>
    <recommendedName>
        <fullName evidence="2">SAM-dependent MTase RsmB/NOP-type domain-containing protein</fullName>
    </recommendedName>
</protein>
<dbReference type="GO" id="GO:0032259">
    <property type="term" value="P:methylation"/>
    <property type="evidence" value="ECO:0007669"/>
    <property type="project" value="UniProtKB-KW"/>
</dbReference>
<evidence type="ECO:0000313" key="4">
    <source>
        <dbReference type="Proteomes" id="UP000480943"/>
    </source>
</evidence>
<keyword evidence="1" id="KW-0949">S-adenosyl-L-methionine</keyword>